<accession>H6L3Z9</accession>
<name>H6L3Z9_SAPGL</name>
<dbReference type="AlphaFoldDB" id="H6L3Z9"/>
<evidence type="ECO:0000313" key="1">
    <source>
        <dbReference type="EMBL" id="AFC23881.1"/>
    </source>
</evidence>
<dbReference type="EMBL" id="CP002831">
    <property type="protein sequence ID" value="AFC23881.1"/>
    <property type="molecule type" value="Genomic_DNA"/>
</dbReference>
<sequence>MLRGSQVCSALQPPAAAWVWPSATPPQRWASRFAPLGAKMDQKKGSLSSLLHQTEK</sequence>
<dbReference type="KEGG" id="sgn:SGRA_1146"/>
<keyword evidence="2" id="KW-1185">Reference proteome</keyword>
<protein>
    <submittedName>
        <fullName evidence="1">Uncharacterized protein</fullName>
    </submittedName>
</protein>
<dbReference type="HOGENOM" id="CLU_3011742_0_0_10"/>
<gene>
    <name evidence="1" type="ordered locus">SGRA_1146</name>
</gene>
<proteinExistence type="predicted"/>
<evidence type="ECO:0000313" key="2">
    <source>
        <dbReference type="Proteomes" id="UP000007519"/>
    </source>
</evidence>
<organism evidence="1 2">
    <name type="scientific">Saprospira grandis (strain Lewin)</name>
    <dbReference type="NCBI Taxonomy" id="984262"/>
    <lineage>
        <taxon>Bacteria</taxon>
        <taxon>Pseudomonadati</taxon>
        <taxon>Bacteroidota</taxon>
        <taxon>Saprospiria</taxon>
        <taxon>Saprospirales</taxon>
        <taxon>Saprospiraceae</taxon>
        <taxon>Saprospira</taxon>
    </lineage>
</organism>
<reference evidence="1 2" key="1">
    <citation type="journal article" date="2012" name="Stand. Genomic Sci.">
        <title>Complete genome sequencing and analysis of Saprospira grandis str. Lewin, a predatory marine bacterium.</title>
        <authorList>
            <person name="Saw J.H."/>
            <person name="Yuryev A."/>
            <person name="Kanbe M."/>
            <person name="Hou S."/>
            <person name="Young A.G."/>
            <person name="Aizawa S."/>
            <person name="Alam M."/>
        </authorList>
    </citation>
    <scope>NUCLEOTIDE SEQUENCE [LARGE SCALE GENOMIC DNA]</scope>
    <source>
        <strain evidence="1 2">Lewin</strain>
    </source>
</reference>
<dbReference type="Proteomes" id="UP000007519">
    <property type="component" value="Chromosome"/>
</dbReference>